<accession>A0A5N6M4J6</accession>
<evidence type="ECO:0000313" key="7">
    <source>
        <dbReference type="EMBL" id="KAD3068787.1"/>
    </source>
</evidence>
<reference evidence="7 8" key="1">
    <citation type="submission" date="2019-05" db="EMBL/GenBank/DDBJ databases">
        <title>Mikania micrantha, genome provides insights into the molecular mechanism of rapid growth.</title>
        <authorList>
            <person name="Liu B."/>
        </authorList>
    </citation>
    <scope>NUCLEOTIDE SEQUENCE [LARGE SCALE GENOMIC DNA]</scope>
    <source>
        <strain evidence="7">NLD-2019</strain>
        <tissue evidence="7">Leaf</tissue>
    </source>
</reference>
<comment type="similarity">
    <text evidence="2">Belongs to the nucleobase:cation symporter-2 (NCS2) (TC 2.A.40) family.</text>
</comment>
<keyword evidence="3 6" id="KW-0812">Transmembrane</keyword>
<comment type="subcellular location">
    <subcellularLocation>
        <location evidence="1">Membrane</location>
        <topology evidence="1">Multi-pass membrane protein</topology>
    </subcellularLocation>
</comment>
<evidence type="ECO:0000256" key="5">
    <source>
        <dbReference type="ARBA" id="ARBA00023136"/>
    </source>
</evidence>
<protein>
    <submittedName>
        <fullName evidence="7">Uncharacterized protein</fullName>
    </submittedName>
</protein>
<dbReference type="GO" id="GO:0016020">
    <property type="term" value="C:membrane"/>
    <property type="evidence" value="ECO:0007669"/>
    <property type="project" value="UniProtKB-SubCell"/>
</dbReference>
<keyword evidence="8" id="KW-1185">Reference proteome</keyword>
<gene>
    <name evidence="7" type="ORF">E3N88_36667</name>
</gene>
<dbReference type="PANTHER" id="PTHR11119">
    <property type="entry name" value="XANTHINE-URACIL / VITAMIN C PERMEASE FAMILY MEMBER"/>
    <property type="match status" value="1"/>
</dbReference>
<evidence type="ECO:0000256" key="6">
    <source>
        <dbReference type="SAM" id="Phobius"/>
    </source>
</evidence>
<keyword evidence="4 6" id="KW-1133">Transmembrane helix</keyword>
<comment type="caution">
    <text evidence="7">The sequence shown here is derived from an EMBL/GenBank/DDBJ whole genome shotgun (WGS) entry which is preliminary data.</text>
</comment>
<sequence length="289" mass="32722">MAEVPKAEEITHLPTGQLQGLKNCIDSNSSWVQYEVNAIAEVENILCIEMKGMILLSLEGEKRFLAKKRAIQGAQIVAYSQSAVGYMFKPIALIWAYAHLLTTSGAYKHHPVHTQMHCRTDEADLISAAPWIKIPYPLQWGAPTFEVGHAFGKFGALFASIPFLIFAAAYCVLFGFVTSAGLLVLQFTNMDLMRNLFIVVLMYEARKGNLVFFTYAIQCFNAFFNTIFFSSPMVTLMVVVFLDNTLELKDNAKDRGMPWWAKFRTFKGDSQNEEFYTLPFNLDRFFPPS</sequence>
<name>A0A5N6M4J6_9ASTR</name>
<dbReference type="InterPro" id="IPR006043">
    <property type="entry name" value="NCS2"/>
</dbReference>
<organism evidence="7 8">
    <name type="scientific">Mikania micrantha</name>
    <name type="common">bitter vine</name>
    <dbReference type="NCBI Taxonomy" id="192012"/>
    <lineage>
        <taxon>Eukaryota</taxon>
        <taxon>Viridiplantae</taxon>
        <taxon>Streptophyta</taxon>
        <taxon>Embryophyta</taxon>
        <taxon>Tracheophyta</taxon>
        <taxon>Spermatophyta</taxon>
        <taxon>Magnoliopsida</taxon>
        <taxon>eudicotyledons</taxon>
        <taxon>Gunneridae</taxon>
        <taxon>Pentapetalae</taxon>
        <taxon>asterids</taxon>
        <taxon>campanulids</taxon>
        <taxon>Asterales</taxon>
        <taxon>Asteraceae</taxon>
        <taxon>Asteroideae</taxon>
        <taxon>Heliantheae alliance</taxon>
        <taxon>Eupatorieae</taxon>
        <taxon>Mikania</taxon>
    </lineage>
</organism>
<evidence type="ECO:0000256" key="3">
    <source>
        <dbReference type="ARBA" id="ARBA00022692"/>
    </source>
</evidence>
<dbReference type="OrthoDB" id="1641903at2759"/>
<evidence type="ECO:0000313" key="8">
    <source>
        <dbReference type="Proteomes" id="UP000326396"/>
    </source>
</evidence>
<dbReference type="Proteomes" id="UP000326396">
    <property type="component" value="Linkage Group LG7"/>
</dbReference>
<proteinExistence type="inferred from homology"/>
<dbReference type="EMBL" id="SZYD01000017">
    <property type="protein sequence ID" value="KAD3068787.1"/>
    <property type="molecule type" value="Genomic_DNA"/>
</dbReference>
<dbReference type="Pfam" id="PF00860">
    <property type="entry name" value="Xan_ur_permease"/>
    <property type="match status" value="1"/>
</dbReference>
<dbReference type="AlphaFoldDB" id="A0A5N6M4J6"/>
<evidence type="ECO:0000256" key="4">
    <source>
        <dbReference type="ARBA" id="ARBA00022989"/>
    </source>
</evidence>
<evidence type="ECO:0000256" key="2">
    <source>
        <dbReference type="ARBA" id="ARBA00008821"/>
    </source>
</evidence>
<keyword evidence="5 6" id="KW-0472">Membrane</keyword>
<feature type="transmembrane region" description="Helical" evidence="6">
    <location>
        <begin position="76"/>
        <end position="98"/>
    </location>
</feature>
<evidence type="ECO:0000256" key="1">
    <source>
        <dbReference type="ARBA" id="ARBA00004141"/>
    </source>
</evidence>
<feature type="transmembrane region" description="Helical" evidence="6">
    <location>
        <begin position="161"/>
        <end position="184"/>
    </location>
</feature>
<dbReference type="GO" id="GO:0022857">
    <property type="term" value="F:transmembrane transporter activity"/>
    <property type="evidence" value="ECO:0007669"/>
    <property type="project" value="InterPro"/>
</dbReference>
<feature type="transmembrane region" description="Helical" evidence="6">
    <location>
        <begin position="223"/>
        <end position="242"/>
    </location>
</feature>